<keyword evidence="2" id="KW-0472">Membrane</keyword>
<keyword evidence="2" id="KW-0812">Transmembrane</keyword>
<feature type="transmembrane region" description="Helical" evidence="2">
    <location>
        <begin position="684"/>
        <end position="708"/>
    </location>
</feature>
<reference evidence="4" key="1">
    <citation type="submission" date="2019-08" db="EMBL/GenBank/DDBJ databases">
        <authorList>
            <person name="Kucharzyk K."/>
            <person name="Murdoch R.W."/>
            <person name="Higgins S."/>
            <person name="Loffler F."/>
        </authorList>
    </citation>
    <scope>NUCLEOTIDE SEQUENCE</scope>
</reference>
<sequence length="1672" mass="181770">MADKPDIKLLIGALGGSSSSGQSAALIRRQLQNAFKDGLKIKIKLDDVDIGSIKARISEQQKGISASQTELNINKQLEKSFERAAAIAKKTQRTDELKQSAAINKNLEKEYQLKLKNQSAQEQVSQSYWDGRFKENLKDMTATNDELLKMRTYYAELEKSTAAYATQQDKATATAIKVSEQTAKTSAQATSGLSNFNAYLRTVDPKVLGQFADDIERIRSLFASAVGGSGEALTKANNQIKILQSNFKNLGAEGGNAFTYLQGKIKTFMVYLASSAITIGVVNGIRNAVSAVYDLDKALTNLRIVTSGSNESAKELLLTYNQMAQSLGSTTTAVAESAVEWQRQGYDLADTNTLIKDSMVLSIVGMVDSTEAAQYLTSAIKGYKTEVSEAIDIVDKLTAVDVKAAVSAGGLAEAMARTANSARLAGVDMNTLIGYMATVGEVTQRDMSTVGEAFKTIFARYSNVKLGSLVDEESGESLNDFETALKLVGISLRDTYGQFRDFNEVIQEVGENYDTFSSVEKSAIATTLGGVRQRENVLVLFENLDKAMGYAETAATSAGTAMEKFGAYEESLEAKQNRLTSAFDKFSRSLIDSGLIGGILDFQTAVLNLSAEIPDVAKNAVALSVSLLAVVVALKAIAASTIGVSLANTVSSITSAFVGLYALLRDLPMVLASVTSGTLSLGNALAFLNINPVFLGLTALSVAIFGIVKAYDYFNVSAEEHAENLSNLSSEYDSLKSSISSLQSELATTQDRIEELHQLQQDGTISLVEQDEYDRLVKTNEQLERQLKVQESLANIKQQDLEKEAKSSLTDKSYYDTTFGNEHYGSSFWGSAGSSINLQTAAENYGRAVEVIDQKIADLNKQFDDGAISEAEYSESYEKLSQTRTDALTAYVGIIEQLQTAISKLDGDTPEEQALIQFVNSLVDQYFQLSGQSDNLADVSGNLSDSMNDTATSLDKFSQAVSDHNTKLQTLKDGYDAITDAVSDYGDQLFISKDALNALEVVIPGVTSLLYDENGALTEAAAAALASTDGFLKFLSAQKAVQYNSDKTNYQNQIDQLTALATAASAAGDRLIALMIMQDVEKAKKSLSNLESSYAGFLNLLDYSKNVQSHTSSSKTVENYVADIEKFRDALKRVEDIANDISTTQAKMDLVDESDVEALEVYTDRLVSLYKEQQSALHALNNERDTAIESGVDQLRSLGFSIEYDSGDNSLFIKNLELLNQLGSNLDTESAIEYRKEIEDLINNITDWNQENIDGSLEWLQIQKQINDLLTDSQERKLNLLREQKENLSDIIDLTKALIEKEQNDLIDALNEEVDAYSEIISLKKKSLELTKEENSYQDSVDSLNSNIGKLQAQIDILALDDSREAQARRASLLEELAEKQKDLADTQADYSLSAQEDALDEELDSFEKTQDAKINEIKKFLDNNQALTKAAMDRIDKQGDALFDDLLSYALHYTQTTEAELVSMWDAAKNAVNEYGSAIRAVNSINGQIDVIENGSSASTSSVKAIVAQMKANSTAWASASDSGKVKLESQNKTLGGSIGATIDQNGVWWLNGERLYDVYHSGTQSAGQLPTPKQNELWALIEKGEAILTQKQQSGVLGMIQGLASKLNIANGISAISASVSNSAPSVQPVRVDASITIQGAVSLDDEMKSFIKRYPKLVAEEVNKVLGTA</sequence>
<feature type="coiled-coil region" evidence="1">
    <location>
        <begin position="718"/>
        <end position="800"/>
    </location>
</feature>
<name>A0A644VV41_9ZZZZ</name>
<evidence type="ECO:0000256" key="2">
    <source>
        <dbReference type="SAM" id="Phobius"/>
    </source>
</evidence>
<feature type="coiled-coil region" evidence="1">
    <location>
        <begin position="1363"/>
        <end position="1390"/>
    </location>
</feature>
<proteinExistence type="predicted"/>
<evidence type="ECO:0000259" key="3">
    <source>
        <dbReference type="Pfam" id="PF10145"/>
    </source>
</evidence>
<evidence type="ECO:0000256" key="1">
    <source>
        <dbReference type="SAM" id="Coils"/>
    </source>
</evidence>
<evidence type="ECO:0000313" key="4">
    <source>
        <dbReference type="EMBL" id="MPL95090.1"/>
    </source>
</evidence>
<feature type="coiled-coil region" evidence="1">
    <location>
        <begin position="1231"/>
        <end position="1291"/>
    </location>
</feature>
<feature type="transmembrane region" description="Helical" evidence="2">
    <location>
        <begin position="645"/>
        <end position="664"/>
    </location>
</feature>
<organism evidence="4">
    <name type="scientific">bioreactor metagenome</name>
    <dbReference type="NCBI Taxonomy" id="1076179"/>
    <lineage>
        <taxon>unclassified sequences</taxon>
        <taxon>metagenomes</taxon>
        <taxon>ecological metagenomes</taxon>
    </lineage>
</organism>
<keyword evidence="1" id="KW-0175">Coiled coil</keyword>
<dbReference type="Pfam" id="PF10145">
    <property type="entry name" value="PhageMin_Tail"/>
    <property type="match status" value="1"/>
</dbReference>
<keyword evidence="2" id="KW-1133">Transmembrane helix</keyword>
<gene>
    <name evidence="4" type="ORF">SDC9_41253</name>
</gene>
<dbReference type="EMBL" id="VSSQ01000453">
    <property type="protein sequence ID" value="MPL95090.1"/>
    <property type="molecule type" value="Genomic_DNA"/>
</dbReference>
<dbReference type="NCBIfam" id="TIGR01760">
    <property type="entry name" value="tape_meas_TP901"/>
    <property type="match status" value="1"/>
</dbReference>
<accession>A0A644VV41</accession>
<dbReference type="InterPro" id="IPR010090">
    <property type="entry name" value="Phage_tape_meas"/>
</dbReference>
<protein>
    <recommendedName>
        <fullName evidence="3">Phage tail tape measure protein domain-containing protein</fullName>
    </recommendedName>
</protein>
<comment type="caution">
    <text evidence="4">The sequence shown here is derived from an EMBL/GenBank/DDBJ whole genome shotgun (WGS) entry which is preliminary data.</text>
</comment>
<feature type="domain" description="Phage tail tape measure protein" evidence="3">
    <location>
        <begin position="322"/>
        <end position="530"/>
    </location>
</feature>